<dbReference type="PANTHER" id="PTHR33495">
    <property type="entry name" value="ANTI-SIGMA FACTOR ANTAGONIST TM_1081-RELATED-RELATED"/>
    <property type="match status" value="1"/>
</dbReference>
<name>A0A495W1D4_9PSEU</name>
<gene>
    <name evidence="2" type="ORF">C8E97_3466</name>
</gene>
<organism evidence="2 3">
    <name type="scientific">Saccharothrix australiensis</name>
    <dbReference type="NCBI Taxonomy" id="2072"/>
    <lineage>
        <taxon>Bacteria</taxon>
        <taxon>Bacillati</taxon>
        <taxon>Actinomycetota</taxon>
        <taxon>Actinomycetes</taxon>
        <taxon>Pseudonocardiales</taxon>
        <taxon>Pseudonocardiaceae</taxon>
        <taxon>Saccharothrix</taxon>
    </lineage>
</organism>
<evidence type="ECO:0000259" key="1">
    <source>
        <dbReference type="PROSITE" id="PS50801"/>
    </source>
</evidence>
<sequence>MDDVVLRTADGGRVVADVVGVLDPATSARIADRAVALLTAGARVLVLDLSGVTFCDSSGLGAMLSVWRRARALGAGVAFAAVPSPLSRRFEVTGLDRVLGSYPTAGDALAAQGPTG</sequence>
<dbReference type="Proteomes" id="UP000282084">
    <property type="component" value="Unassembled WGS sequence"/>
</dbReference>
<dbReference type="AlphaFoldDB" id="A0A495W1D4"/>
<dbReference type="PANTHER" id="PTHR33495:SF2">
    <property type="entry name" value="ANTI-SIGMA FACTOR ANTAGONIST TM_1081-RELATED"/>
    <property type="match status" value="1"/>
</dbReference>
<dbReference type="GO" id="GO:0043856">
    <property type="term" value="F:anti-sigma factor antagonist activity"/>
    <property type="evidence" value="ECO:0007669"/>
    <property type="project" value="TreeGrafter"/>
</dbReference>
<evidence type="ECO:0000313" key="3">
    <source>
        <dbReference type="Proteomes" id="UP000282084"/>
    </source>
</evidence>
<accession>A0A495W1D4</accession>
<dbReference type="RefSeq" id="WP_121006633.1">
    <property type="nucleotide sequence ID" value="NZ_RBXO01000001.1"/>
</dbReference>
<dbReference type="OrthoDB" id="4249752at2"/>
<reference evidence="2 3" key="1">
    <citation type="submission" date="2018-10" db="EMBL/GenBank/DDBJ databases">
        <title>Sequencing the genomes of 1000 actinobacteria strains.</title>
        <authorList>
            <person name="Klenk H.-P."/>
        </authorList>
    </citation>
    <scope>NUCLEOTIDE SEQUENCE [LARGE SCALE GENOMIC DNA]</scope>
    <source>
        <strain evidence="2 3">DSM 43800</strain>
    </source>
</reference>
<proteinExistence type="predicted"/>
<dbReference type="InterPro" id="IPR002645">
    <property type="entry name" value="STAS_dom"/>
</dbReference>
<protein>
    <submittedName>
        <fullName evidence="2">Anti-sigma B factor antagonist</fullName>
    </submittedName>
</protein>
<dbReference type="Gene3D" id="3.30.750.24">
    <property type="entry name" value="STAS domain"/>
    <property type="match status" value="1"/>
</dbReference>
<dbReference type="Pfam" id="PF13466">
    <property type="entry name" value="STAS_2"/>
    <property type="match status" value="1"/>
</dbReference>
<dbReference type="CDD" id="cd07043">
    <property type="entry name" value="STAS_anti-anti-sigma_factors"/>
    <property type="match status" value="1"/>
</dbReference>
<dbReference type="InterPro" id="IPR036513">
    <property type="entry name" value="STAS_dom_sf"/>
</dbReference>
<evidence type="ECO:0000313" key="2">
    <source>
        <dbReference type="EMBL" id="RKT54817.1"/>
    </source>
</evidence>
<dbReference type="SUPFAM" id="SSF52091">
    <property type="entry name" value="SpoIIaa-like"/>
    <property type="match status" value="1"/>
</dbReference>
<feature type="domain" description="STAS" evidence="1">
    <location>
        <begin position="12"/>
        <end position="112"/>
    </location>
</feature>
<dbReference type="PROSITE" id="PS50801">
    <property type="entry name" value="STAS"/>
    <property type="match status" value="1"/>
</dbReference>
<keyword evidence="3" id="KW-1185">Reference proteome</keyword>
<dbReference type="EMBL" id="RBXO01000001">
    <property type="protein sequence ID" value="RKT54817.1"/>
    <property type="molecule type" value="Genomic_DNA"/>
</dbReference>
<comment type="caution">
    <text evidence="2">The sequence shown here is derived from an EMBL/GenBank/DDBJ whole genome shotgun (WGS) entry which is preliminary data.</text>
</comment>
<dbReference type="InterPro" id="IPR058548">
    <property type="entry name" value="MlaB-like_STAS"/>
</dbReference>